<reference evidence="1" key="1">
    <citation type="submission" date="2023-10" db="EMBL/GenBank/DDBJ databases">
        <authorList>
            <consortium name="PulseNet: The National Subtyping Network for Foodborne Disease Surveillance"/>
        </authorList>
    </citation>
    <scope>NUCLEOTIDE SEQUENCE</scope>
    <source>
        <strain evidence="1">PNUSAV004886</strain>
    </source>
</reference>
<dbReference type="RefSeq" id="WP_193266666.1">
    <property type="nucleotide sequence ID" value="NZ_CAWPVW010000087.1"/>
</dbReference>
<evidence type="ECO:0000313" key="1">
    <source>
        <dbReference type="EMBL" id="ELN6932325.1"/>
    </source>
</evidence>
<dbReference type="InterPro" id="IPR011008">
    <property type="entry name" value="Dimeric_a/b-barrel"/>
</dbReference>
<accession>A0AAI9CTZ0</accession>
<sequence>MIKNNFCSIVPYFKINDGNMSDFKSLCKRFSEATSKESGCLFYGFTFFQDIAHCREGYIDGNAVLEHLDNVGGLLKEALELSELMMLEIHGPQEEIEKLREPLANLNPTFFSIESYDK</sequence>
<dbReference type="Proteomes" id="UP001253463">
    <property type="component" value="Unassembled WGS sequence"/>
</dbReference>
<protein>
    <recommendedName>
        <fullName evidence="3">ABM domain-containing protein</fullName>
    </recommendedName>
</protein>
<evidence type="ECO:0000313" key="2">
    <source>
        <dbReference type="Proteomes" id="UP001253463"/>
    </source>
</evidence>
<proteinExistence type="predicted"/>
<dbReference type="EMBL" id="ABNSCA010000003">
    <property type="protein sequence ID" value="ELN6932325.1"/>
    <property type="molecule type" value="Genomic_DNA"/>
</dbReference>
<gene>
    <name evidence="1" type="ORF">RZY48_001712</name>
</gene>
<dbReference type="AlphaFoldDB" id="A0AAI9CTZ0"/>
<name>A0AAI9CTZ0_9VIBR</name>
<organism evidence="1 2">
    <name type="scientific">Vibrio navarrensis</name>
    <dbReference type="NCBI Taxonomy" id="29495"/>
    <lineage>
        <taxon>Bacteria</taxon>
        <taxon>Pseudomonadati</taxon>
        <taxon>Pseudomonadota</taxon>
        <taxon>Gammaproteobacteria</taxon>
        <taxon>Vibrionales</taxon>
        <taxon>Vibrionaceae</taxon>
        <taxon>Vibrio</taxon>
    </lineage>
</organism>
<comment type="caution">
    <text evidence="1">The sequence shown here is derived from an EMBL/GenBank/DDBJ whole genome shotgun (WGS) entry which is preliminary data.</text>
</comment>
<dbReference type="SUPFAM" id="SSF54909">
    <property type="entry name" value="Dimeric alpha+beta barrel"/>
    <property type="match status" value="1"/>
</dbReference>
<evidence type="ECO:0008006" key="3">
    <source>
        <dbReference type="Google" id="ProtNLM"/>
    </source>
</evidence>